<gene>
    <name evidence="1" type="ORF">FZC84_20870</name>
</gene>
<accession>A0A5D4M2E1</accession>
<organism evidence="1 2">
    <name type="scientific">Rossellomorea vietnamensis</name>
    <dbReference type="NCBI Taxonomy" id="218284"/>
    <lineage>
        <taxon>Bacteria</taxon>
        <taxon>Bacillati</taxon>
        <taxon>Bacillota</taxon>
        <taxon>Bacilli</taxon>
        <taxon>Bacillales</taxon>
        <taxon>Bacillaceae</taxon>
        <taxon>Rossellomorea</taxon>
    </lineage>
</organism>
<dbReference type="AlphaFoldDB" id="A0A5D4M2E1"/>
<sequence length="276" mass="31632">MKRFILALLILMFFLSFEGNIIAAGPQVDLKLKPDEFALTFLPFEKGEVAIIHLPDEVNYLINTGEINQSESLFSTLDKYGIKKINGILITDIKEFHKDALNSIIEKWGVEQIFTGVKLAPGFTGLDLPVRPLEKEKKINLNQKTVIDVMYEGSLEDEGLDFTITSPPHRFLWLSSYSADSEAGLINEQLSDVNILKVPLYNKTELLSERLLNHIDPQTAIFYREKKKYMNTDQLELFHESWIDVYFTGQHGLITIKFNKNNYEVITFPEENQVLG</sequence>
<comment type="caution">
    <text evidence="1">The sequence shown here is derived from an EMBL/GenBank/DDBJ whole genome shotgun (WGS) entry which is preliminary data.</text>
</comment>
<dbReference type="SUPFAM" id="SSF56281">
    <property type="entry name" value="Metallo-hydrolase/oxidoreductase"/>
    <property type="match status" value="1"/>
</dbReference>
<dbReference type="Proteomes" id="UP000325182">
    <property type="component" value="Unassembled WGS sequence"/>
</dbReference>
<dbReference type="PANTHER" id="PTHR30619">
    <property type="entry name" value="DNA INTERNALIZATION/COMPETENCE PROTEIN COMEC/REC2"/>
    <property type="match status" value="1"/>
</dbReference>
<dbReference type="EMBL" id="VTEG01000026">
    <property type="protein sequence ID" value="TYR96104.1"/>
    <property type="molecule type" value="Genomic_DNA"/>
</dbReference>
<dbReference type="PANTHER" id="PTHR30619:SF1">
    <property type="entry name" value="RECOMBINATION PROTEIN 2"/>
    <property type="match status" value="1"/>
</dbReference>
<evidence type="ECO:0000313" key="2">
    <source>
        <dbReference type="Proteomes" id="UP000325182"/>
    </source>
</evidence>
<evidence type="ECO:0000313" key="1">
    <source>
        <dbReference type="EMBL" id="TYR96104.1"/>
    </source>
</evidence>
<dbReference type="RefSeq" id="WP_148955121.1">
    <property type="nucleotide sequence ID" value="NZ_VTEG01000026.1"/>
</dbReference>
<proteinExistence type="predicted"/>
<reference evidence="1 2" key="1">
    <citation type="submission" date="2019-08" db="EMBL/GenBank/DDBJ databases">
        <title>Bacillus genomes from the desert of Cuatro Cienegas, Coahuila.</title>
        <authorList>
            <person name="Olmedo-Alvarez G."/>
        </authorList>
    </citation>
    <scope>NUCLEOTIDE SEQUENCE [LARGE SCALE GENOMIC DNA]</scope>
    <source>
        <strain evidence="1 2">CH128b_4D</strain>
    </source>
</reference>
<protein>
    <recommendedName>
        <fullName evidence="3">Metallo-beta-lactamase domain-containing protein</fullName>
    </recommendedName>
</protein>
<evidence type="ECO:0008006" key="3">
    <source>
        <dbReference type="Google" id="ProtNLM"/>
    </source>
</evidence>
<dbReference type="Gene3D" id="3.60.15.10">
    <property type="entry name" value="Ribonuclease Z/Hydroxyacylglutathione hydrolase-like"/>
    <property type="match status" value="1"/>
</dbReference>
<name>A0A5D4M2E1_9BACI</name>
<dbReference type="InterPro" id="IPR036866">
    <property type="entry name" value="RibonucZ/Hydroxyglut_hydro"/>
</dbReference>
<dbReference type="InterPro" id="IPR052159">
    <property type="entry name" value="Competence_DNA_uptake"/>
</dbReference>